<reference evidence="7 8" key="1">
    <citation type="journal article" date="2016" name="Fungal Biol.">
        <title>The genome of Xylona heveae provides a window into fungal endophytism.</title>
        <authorList>
            <person name="Gazis R."/>
            <person name="Kuo A."/>
            <person name="Riley R."/>
            <person name="LaButti K."/>
            <person name="Lipzen A."/>
            <person name="Lin J."/>
            <person name="Amirebrahimi M."/>
            <person name="Hesse C.N."/>
            <person name="Spatafora J.W."/>
            <person name="Henrissat B."/>
            <person name="Hainaut M."/>
            <person name="Grigoriev I.V."/>
            <person name="Hibbett D.S."/>
        </authorList>
    </citation>
    <scope>NUCLEOTIDE SEQUENCE [LARGE SCALE GENOMIC DNA]</scope>
    <source>
        <strain evidence="7 8">TC161</strain>
    </source>
</reference>
<keyword evidence="8" id="KW-1185">Reference proteome</keyword>
<comment type="cofactor">
    <cofactor evidence="5">
        <name>Fe(2+)</name>
        <dbReference type="ChEBI" id="CHEBI:29033"/>
    </cofactor>
    <text evidence="5">Binds 1 Fe(2+) ion per subunit.</text>
</comment>
<keyword evidence="4 5" id="KW-0408">Iron</keyword>
<dbReference type="Proteomes" id="UP000076632">
    <property type="component" value="Unassembled WGS sequence"/>
</dbReference>
<sequence length="603" mass="66832">MCCHKSKAQLRNGSSKVGCRPCHSRCQPKRTVQQDNIMEKGNTEVVPQHFNNWPNSQGFESWDEQREPIELTVKGVIPSWASGTLYRTGPGGRTIETDKGTTFKLSHWFDGFSQVHRFQIIPQGTPDGVSRVVYNSRHTVDKFVENIRKTGSLNDFSFAQKRDPCQSLFKKFMSYFNSSTDANIGVTVSTNFPGLPPISNDERSNESKPHHASGIQTLTAKTDSARLKRLDPETLEPVGVTDQRCLHPDLSGPFSAAHAKSDPETGDVFNYNLSIGRTSVYRVFHVSAATGETTILATVSDAPAAYLHSLSLTRNFVILCVWNSHYAMGGAKVLWERNILDGISAFDASKPAKWYVIDRHHGQGVVASFESDPFFCFHTINAWEEEAPPAYAEQTEHTDIVVDMSVYENLDVLKRFYYENILSDSPAAAKFVGSKGDSARAQLRRYRLPGIPAPAALPFQAPDLSSSSGHPKQAKIDFTAPRSSSGELPTLNPKYLTRPNRYIYVVTDSGEQSVFMDGLGKYDTLTGELTRWCEHGQNPGEAIFIPAPSGKNEDEDNGVLLSVVLDGHRGKSYLLCLNARDMTELGRAEIDMVVGFGFHGTFF</sequence>
<dbReference type="Pfam" id="PF03055">
    <property type="entry name" value="RPE65"/>
    <property type="match status" value="1"/>
</dbReference>
<evidence type="ECO:0000256" key="5">
    <source>
        <dbReference type="PIRSR" id="PIRSR604294-1"/>
    </source>
</evidence>
<comment type="similarity">
    <text evidence="1">Belongs to the carotenoid oxygenase family.</text>
</comment>
<feature type="binding site" evidence="5">
    <location>
        <position position="378"/>
    </location>
    <ligand>
        <name>Fe cation</name>
        <dbReference type="ChEBI" id="CHEBI:24875"/>
        <note>catalytic</note>
    </ligand>
</feature>
<evidence type="ECO:0000256" key="6">
    <source>
        <dbReference type="SAM" id="MobiDB-lite"/>
    </source>
</evidence>
<dbReference type="InterPro" id="IPR004294">
    <property type="entry name" value="Carotenoid_Oase"/>
</dbReference>
<evidence type="ECO:0000256" key="1">
    <source>
        <dbReference type="ARBA" id="ARBA00006787"/>
    </source>
</evidence>
<feature type="binding site" evidence="5">
    <location>
        <position position="258"/>
    </location>
    <ligand>
        <name>Fe cation</name>
        <dbReference type="ChEBI" id="CHEBI:24875"/>
        <note>catalytic</note>
    </ligand>
</feature>
<dbReference type="OrthoDB" id="407010at2759"/>
<evidence type="ECO:0000256" key="2">
    <source>
        <dbReference type="ARBA" id="ARBA00022723"/>
    </source>
</evidence>
<dbReference type="AlphaFoldDB" id="A0A165HX27"/>
<gene>
    <name evidence="7" type="ORF">L228DRAFT_218379</name>
</gene>
<name>A0A165HX27_XYLHT</name>
<dbReference type="PANTHER" id="PTHR10543:SF24">
    <property type="entry name" value="CAROTENOID ISOMEROOXYGENASE"/>
    <property type="match status" value="1"/>
</dbReference>
<evidence type="ECO:0008006" key="9">
    <source>
        <dbReference type="Google" id="ProtNLM"/>
    </source>
</evidence>
<feature type="region of interest" description="Disordered" evidence="6">
    <location>
        <begin position="195"/>
        <end position="229"/>
    </location>
</feature>
<dbReference type="STRING" id="1328760.A0A165HX27"/>
<feature type="binding site" evidence="5">
    <location>
        <position position="308"/>
    </location>
    <ligand>
        <name>Fe cation</name>
        <dbReference type="ChEBI" id="CHEBI:24875"/>
        <note>catalytic</note>
    </ligand>
</feature>
<dbReference type="RefSeq" id="XP_018189603.1">
    <property type="nucleotide sequence ID" value="XM_018330185.1"/>
</dbReference>
<feature type="non-terminal residue" evidence="7">
    <location>
        <position position="603"/>
    </location>
</feature>
<evidence type="ECO:0000313" key="8">
    <source>
        <dbReference type="Proteomes" id="UP000076632"/>
    </source>
</evidence>
<dbReference type="InParanoid" id="A0A165HX27"/>
<keyword evidence="3" id="KW-0560">Oxidoreductase</keyword>
<feature type="compositionally biased region" description="Basic and acidic residues" evidence="6">
    <location>
        <begin position="200"/>
        <end position="209"/>
    </location>
</feature>
<dbReference type="EMBL" id="KV407456">
    <property type="protein sequence ID" value="KZF24048.1"/>
    <property type="molecule type" value="Genomic_DNA"/>
</dbReference>
<organism evidence="7 8">
    <name type="scientific">Xylona heveae (strain CBS 132557 / TC161)</name>
    <dbReference type="NCBI Taxonomy" id="1328760"/>
    <lineage>
        <taxon>Eukaryota</taxon>
        <taxon>Fungi</taxon>
        <taxon>Dikarya</taxon>
        <taxon>Ascomycota</taxon>
        <taxon>Pezizomycotina</taxon>
        <taxon>Xylonomycetes</taxon>
        <taxon>Xylonales</taxon>
        <taxon>Xylonaceae</taxon>
        <taxon>Xylona</taxon>
    </lineage>
</organism>
<accession>A0A165HX27</accession>
<keyword evidence="2 5" id="KW-0479">Metal-binding</keyword>
<dbReference type="PANTHER" id="PTHR10543">
    <property type="entry name" value="BETA-CAROTENE DIOXYGENASE"/>
    <property type="match status" value="1"/>
</dbReference>
<protein>
    <recommendedName>
        <fullName evidence="9">Carotenoid oxygenase</fullName>
    </recommendedName>
</protein>
<dbReference type="GO" id="GO:0010436">
    <property type="term" value="F:carotenoid dioxygenase activity"/>
    <property type="evidence" value="ECO:0007669"/>
    <property type="project" value="TreeGrafter"/>
</dbReference>
<evidence type="ECO:0000256" key="3">
    <source>
        <dbReference type="ARBA" id="ARBA00023002"/>
    </source>
</evidence>
<dbReference type="OMA" id="GLTDHYF"/>
<dbReference type="GO" id="GO:0046872">
    <property type="term" value="F:metal ion binding"/>
    <property type="evidence" value="ECO:0007669"/>
    <property type="project" value="UniProtKB-KW"/>
</dbReference>
<proteinExistence type="inferred from homology"/>
<dbReference type="GO" id="GO:0016121">
    <property type="term" value="P:carotene catabolic process"/>
    <property type="evidence" value="ECO:0007669"/>
    <property type="project" value="TreeGrafter"/>
</dbReference>
<feature type="binding site" evidence="5">
    <location>
        <position position="599"/>
    </location>
    <ligand>
        <name>Fe cation</name>
        <dbReference type="ChEBI" id="CHEBI:24875"/>
        <note>catalytic</note>
    </ligand>
</feature>
<dbReference type="GeneID" id="28895322"/>
<evidence type="ECO:0000313" key="7">
    <source>
        <dbReference type="EMBL" id="KZF24048.1"/>
    </source>
</evidence>
<evidence type="ECO:0000256" key="4">
    <source>
        <dbReference type="ARBA" id="ARBA00023004"/>
    </source>
</evidence>